<keyword evidence="3 5" id="KW-1133">Transmembrane helix</keyword>
<gene>
    <name evidence="6" type="ORF">DCE01_02915</name>
</gene>
<feature type="transmembrane region" description="Helical" evidence="5">
    <location>
        <begin position="385"/>
        <end position="406"/>
    </location>
</feature>
<comment type="similarity">
    <text evidence="5">Belongs to the 4-toluene sulfonate uptake permease (TSUP) (TC 2.A.102) family.</text>
</comment>
<dbReference type="InterPro" id="IPR002781">
    <property type="entry name" value="TM_pro_TauE-like"/>
</dbReference>
<dbReference type="GO" id="GO:0005886">
    <property type="term" value="C:plasma membrane"/>
    <property type="evidence" value="ECO:0007669"/>
    <property type="project" value="UniProtKB-SubCell"/>
</dbReference>
<feature type="transmembrane region" description="Helical" evidence="5">
    <location>
        <begin position="79"/>
        <end position="103"/>
    </location>
</feature>
<sequence length="419" mass="45174">MSKLRLLYEFMMSASLAHARWEKEMADNIFRNKKRLLLLLVLLSPILVTSLLGAADILGGKRAYAPAHYTPLVFWASTVVGFAAGLITGCIGAGGGFIIAPALMSVGVKGIMAVGTDQFHIFAKAIMGTVLHKKLGNVSVALAIFFILGSIVGATTGGYINRLLYSKDPVLSDAFISIVYAVILGFLGFYAMYDYFSTRRKIKIGRASSSEGAHGGVVGTTNLAIQIQKINVPPIIKFDEDFGGRQISAWFIIVGGFVVGFLAAIMGVGGGFVTFPMFVYVFGVSTPTTVGTDIFQIIFTAGYSSLTQYAIYGYVFYTLAMGLLIGSLIGIQIGALTTKVVPGITIRAFYALTIMAGFFNRVSVLPDKFRSLNLVSISKDVCETFIFIGNILFWGAVGLFGVRVLLSFFKNIRTLREEG</sequence>
<feature type="transmembrane region" description="Helical" evidence="5">
    <location>
        <begin position="135"/>
        <end position="154"/>
    </location>
</feature>
<evidence type="ECO:0000313" key="6">
    <source>
        <dbReference type="EMBL" id="HAA83725.1"/>
    </source>
</evidence>
<dbReference type="EMBL" id="DLVE01000036">
    <property type="protein sequence ID" value="HAA83725.1"/>
    <property type="molecule type" value="Genomic_DNA"/>
</dbReference>
<dbReference type="InterPro" id="IPR051598">
    <property type="entry name" value="TSUP/Inactive_protease-like"/>
</dbReference>
<evidence type="ECO:0000256" key="3">
    <source>
        <dbReference type="ARBA" id="ARBA00022989"/>
    </source>
</evidence>
<dbReference type="PANTHER" id="PTHR43701:SF12">
    <property type="entry name" value="MEMBRANE TRANSPORTER PROTEIN YTNM-RELATED"/>
    <property type="match status" value="1"/>
</dbReference>
<feature type="transmembrane region" description="Helical" evidence="5">
    <location>
        <begin position="174"/>
        <end position="193"/>
    </location>
</feature>
<keyword evidence="5" id="KW-1003">Cell membrane</keyword>
<accession>A0A101FIJ1</accession>
<feature type="transmembrane region" description="Helical" evidence="5">
    <location>
        <begin position="348"/>
        <end position="365"/>
    </location>
</feature>
<keyword evidence="4 5" id="KW-0472">Membrane</keyword>
<keyword evidence="2 5" id="KW-0812">Transmembrane</keyword>
<dbReference type="Proteomes" id="UP000257240">
    <property type="component" value="Unassembled WGS sequence"/>
</dbReference>
<evidence type="ECO:0000256" key="1">
    <source>
        <dbReference type="ARBA" id="ARBA00004141"/>
    </source>
</evidence>
<reference evidence="6 7" key="1">
    <citation type="journal article" date="2018" name="Nat. Biotechnol.">
        <title>A standardized bacterial taxonomy based on genome phylogeny substantially revises the tree of life.</title>
        <authorList>
            <person name="Parks D.H."/>
            <person name="Chuvochina M."/>
            <person name="Waite D.W."/>
            <person name="Rinke C."/>
            <person name="Skarshewski A."/>
            <person name="Chaumeil P.A."/>
            <person name="Hugenholtz P."/>
        </authorList>
    </citation>
    <scope>NUCLEOTIDE SEQUENCE [LARGE SCALE GENOMIC DNA]</scope>
    <source>
        <strain evidence="6">UBA12529</strain>
    </source>
</reference>
<evidence type="ECO:0000256" key="2">
    <source>
        <dbReference type="ARBA" id="ARBA00022692"/>
    </source>
</evidence>
<proteinExistence type="inferred from homology"/>
<evidence type="ECO:0000256" key="4">
    <source>
        <dbReference type="ARBA" id="ARBA00023136"/>
    </source>
</evidence>
<dbReference type="PANTHER" id="PTHR43701">
    <property type="entry name" value="MEMBRANE TRANSPORTER PROTEIN MJ0441-RELATED"/>
    <property type="match status" value="1"/>
</dbReference>
<evidence type="ECO:0000256" key="5">
    <source>
        <dbReference type="RuleBase" id="RU363041"/>
    </source>
</evidence>
<dbReference type="Pfam" id="PF01925">
    <property type="entry name" value="TauE"/>
    <property type="match status" value="1"/>
</dbReference>
<comment type="subcellular location">
    <subcellularLocation>
        <location evidence="5">Cell membrane</location>
        <topology evidence="5">Multi-pass membrane protein</topology>
    </subcellularLocation>
    <subcellularLocation>
        <location evidence="1">Membrane</location>
        <topology evidence="1">Multi-pass membrane protein</topology>
    </subcellularLocation>
</comment>
<dbReference type="AlphaFoldDB" id="A0A101FIJ1"/>
<feature type="transmembrane region" description="Helical" evidence="5">
    <location>
        <begin position="314"/>
        <end position="336"/>
    </location>
</feature>
<feature type="transmembrane region" description="Helical" evidence="5">
    <location>
        <begin position="249"/>
        <end position="282"/>
    </location>
</feature>
<comment type="caution">
    <text evidence="6">The sequence shown here is derived from an EMBL/GenBank/DDBJ whole genome shotgun (WGS) entry which is preliminary data.</text>
</comment>
<organism evidence="6 7">
    <name type="scientific">Thermodesulfobacterium commune</name>
    <dbReference type="NCBI Taxonomy" id="1741"/>
    <lineage>
        <taxon>Bacteria</taxon>
        <taxon>Pseudomonadati</taxon>
        <taxon>Thermodesulfobacteriota</taxon>
        <taxon>Thermodesulfobacteria</taxon>
        <taxon>Thermodesulfobacteriales</taxon>
        <taxon>Thermodesulfobacteriaceae</taxon>
        <taxon>Thermodesulfobacterium</taxon>
    </lineage>
</organism>
<evidence type="ECO:0000313" key="7">
    <source>
        <dbReference type="Proteomes" id="UP000257240"/>
    </source>
</evidence>
<name>A0A101FIJ1_9BACT</name>
<protein>
    <recommendedName>
        <fullName evidence="5">Probable membrane transporter protein</fullName>
    </recommendedName>
</protein>